<proteinExistence type="predicted"/>
<name>A0A7J0DB86_9ERIC</name>
<reference evidence="2" key="1">
    <citation type="submission" date="2019-07" db="EMBL/GenBank/DDBJ databases">
        <title>De Novo Assembly of kiwifruit Actinidia rufa.</title>
        <authorList>
            <person name="Sugita-Konishi S."/>
            <person name="Sato K."/>
            <person name="Mori E."/>
            <person name="Abe Y."/>
            <person name="Kisaki G."/>
            <person name="Hamano K."/>
            <person name="Suezawa K."/>
            <person name="Otani M."/>
            <person name="Fukuda T."/>
            <person name="Manabe T."/>
            <person name="Gomi K."/>
            <person name="Tabuchi M."/>
            <person name="Akimitsu K."/>
            <person name="Kataoka I."/>
        </authorList>
    </citation>
    <scope>NUCLEOTIDE SEQUENCE [LARGE SCALE GENOMIC DNA]</scope>
    <source>
        <strain evidence="2">cv. Fuchu</strain>
    </source>
</reference>
<accession>A0A7J0DB86</accession>
<comment type="caution">
    <text evidence="1">The sequence shown here is derived from an EMBL/GenBank/DDBJ whole genome shotgun (WGS) entry which is preliminary data.</text>
</comment>
<organism evidence="1 2">
    <name type="scientific">Actinidia rufa</name>
    <dbReference type="NCBI Taxonomy" id="165716"/>
    <lineage>
        <taxon>Eukaryota</taxon>
        <taxon>Viridiplantae</taxon>
        <taxon>Streptophyta</taxon>
        <taxon>Embryophyta</taxon>
        <taxon>Tracheophyta</taxon>
        <taxon>Spermatophyta</taxon>
        <taxon>Magnoliopsida</taxon>
        <taxon>eudicotyledons</taxon>
        <taxon>Gunneridae</taxon>
        <taxon>Pentapetalae</taxon>
        <taxon>asterids</taxon>
        <taxon>Ericales</taxon>
        <taxon>Actinidiaceae</taxon>
        <taxon>Actinidia</taxon>
    </lineage>
</organism>
<keyword evidence="2" id="KW-1185">Reference proteome</keyword>
<protein>
    <submittedName>
        <fullName evidence="1">Uncharacterized protein</fullName>
    </submittedName>
</protein>
<evidence type="ECO:0000313" key="1">
    <source>
        <dbReference type="EMBL" id="GFS31493.1"/>
    </source>
</evidence>
<gene>
    <name evidence="1" type="ORF">Acr_00g0017690</name>
</gene>
<evidence type="ECO:0000313" key="2">
    <source>
        <dbReference type="Proteomes" id="UP000585474"/>
    </source>
</evidence>
<dbReference type="OrthoDB" id="1750920at2759"/>
<dbReference type="AlphaFoldDB" id="A0A7J0DB86"/>
<dbReference type="EMBL" id="BJWL01000145">
    <property type="protein sequence ID" value="GFS31493.1"/>
    <property type="molecule type" value="Genomic_DNA"/>
</dbReference>
<sequence length="183" mass="20889">MVPAHLHASVINFVRTVLVVDTLMRREGLEFGAYDLLHVYIVVRLKWEPDINLSIGNHYLRLQNNQHPWIRLVSEIPNKDLSLEDFVWVLKNWEFWDGDDRVHAFLDVMVEYLMEDEKTSFSTTSGSISLELSSSELVVPIAVPEGEEEVEQEPTVHDGNLAVVDLILVINFDDEAPVLALVP</sequence>
<dbReference type="Proteomes" id="UP000585474">
    <property type="component" value="Unassembled WGS sequence"/>
</dbReference>